<feature type="chain" id="PRO_5044965539" evidence="2">
    <location>
        <begin position="18"/>
        <end position="483"/>
    </location>
</feature>
<protein>
    <submittedName>
        <fullName evidence="4">Efflux transporter outer membrane subunit</fullName>
    </submittedName>
</protein>
<keyword evidence="2" id="KW-0812">Transmembrane</keyword>
<gene>
    <name evidence="4" type="ORF">LHA26_08225</name>
</gene>
<keyword evidence="2" id="KW-0564">Palmitate</keyword>
<dbReference type="InterPro" id="IPR003423">
    <property type="entry name" value="OMP_efflux"/>
</dbReference>
<evidence type="ECO:0000313" key="5">
    <source>
        <dbReference type="Proteomes" id="UP001056937"/>
    </source>
</evidence>
<dbReference type="InterPro" id="IPR010131">
    <property type="entry name" value="MdtP/NodT-like"/>
</dbReference>
<keyword evidence="5" id="KW-1185">Reference proteome</keyword>
<dbReference type="NCBIfam" id="TIGR01845">
    <property type="entry name" value="outer_NodT"/>
    <property type="match status" value="1"/>
</dbReference>
<reference evidence="4" key="1">
    <citation type="journal article" date="2022" name="Toxins">
        <title>Genomic Analysis of Sphingopyxis sp. USTB-05 for Biodegrading Cyanobacterial Hepatotoxins.</title>
        <authorList>
            <person name="Liu C."/>
            <person name="Xu Q."/>
            <person name="Zhao Z."/>
            <person name="Zhang H."/>
            <person name="Liu X."/>
            <person name="Yin C."/>
            <person name="Liu Y."/>
            <person name="Yan H."/>
        </authorList>
    </citation>
    <scope>NUCLEOTIDE SEQUENCE</scope>
    <source>
        <strain evidence="4">NBD5</strain>
    </source>
</reference>
<dbReference type="SUPFAM" id="SSF56954">
    <property type="entry name" value="Outer membrane efflux proteins (OEP)"/>
    <property type="match status" value="1"/>
</dbReference>
<dbReference type="PANTHER" id="PTHR30203">
    <property type="entry name" value="OUTER MEMBRANE CATION EFFLUX PROTEIN"/>
    <property type="match status" value="1"/>
</dbReference>
<dbReference type="Gene3D" id="2.20.200.10">
    <property type="entry name" value="Outer membrane efflux proteins (OEP)"/>
    <property type="match status" value="1"/>
</dbReference>
<feature type="signal peptide" evidence="2">
    <location>
        <begin position="1"/>
        <end position="17"/>
    </location>
</feature>
<keyword evidence="2" id="KW-0449">Lipoprotein</keyword>
<name>A0ABY4XBT3_9SPHN</name>
<keyword evidence="2" id="KW-1134">Transmembrane beta strand</keyword>
<dbReference type="Pfam" id="PF02321">
    <property type="entry name" value="OEP"/>
    <property type="match status" value="2"/>
</dbReference>
<dbReference type="PANTHER" id="PTHR30203:SF25">
    <property type="entry name" value="OUTER MEMBRANE PROTEIN-RELATED"/>
    <property type="match status" value="1"/>
</dbReference>
<dbReference type="Gene3D" id="1.20.1600.10">
    <property type="entry name" value="Outer membrane efflux proteins (OEP)"/>
    <property type="match status" value="1"/>
</dbReference>
<proteinExistence type="inferred from homology"/>
<feature type="compositionally biased region" description="Low complexity" evidence="3">
    <location>
        <begin position="117"/>
        <end position="133"/>
    </location>
</feature>
<evidence type="ECO:0000256" key="1">
    <source>
        <dbReference type="ARBA" id="ARBA00007613"/>
    </source>
</evidence>
<evidence type="ECO:0000256" key="2">
    <source>
        <dbReference type="RuleBase" id="RU362097"/>
    </source>
</evidence>
<comment type="subcellular location">
    <subcellularLocation>
        <location evidence="2">Cell membrane</location>
        <topology evidence="2">Lipid-anchor</topology>
    </subcellularLocation>
</comment>
<sequence length="483" mass="50226">MRRLSSCVVLAAGLATACTVGPDYGGPPRSPGAAAYARAADAAQPGPPLARWWTALNDQTLDALIARGLAANPDLAAAEARLRQARAAVRLERANGLPNVNGSAVYLHARTPGLAIGQNSGDQNGSGQTNQNGSGDGAQTLDFYNAGFDASWEVDLFGGRRRAVEEARAQAGAAEARLADAQVSLTAEIAQAYVNLRDVQRRMALADAAVTSRAQLLQLVEQRFAQGTASRLDLVQARNQLSSSRADATPLVAQRDAYLDALATLTGSVPGTLDASLAAGGALPLPPPRVAIGDPASLLRRRPDIRAAERTLAAQTAAIGQAVAAQFPKISFMGMVGLGGTSPSDLVSTDSVFALIAPRISWNFLSFGRNHARIAEARASRDEAEANYDAAVLAALRDAEDALARFGARRQTVAALARARGEAQAAVDLSAQRFAAGTATRIDLLEAEQRRIAADQALDQATAQLTGDFIALQKALGLGWGAA</sequence>
<dbReference type="PROSITE" id="PS51257">
    <property type="entry name" value="PROKAR_LIPOPROTEIN"/>
    <property type="match status" value="1"/>
</dbReference>
<accession>A0ABY4XBT3</accession>
<dbReference type="EMBL" id="CP084930">
    <property type="protein sequence ID" value="USI74424.1"/>
    <property type="molecule type" value="Genomic_DNA"/>
</dbReference>
<evidence type="ECO:0000313" key="4">
    <source>
        <dbReference type="EMBL" id="USI74424.1"/>
    </source>
</evidence>
<dbReference type="Proteomes" id="UP001056937">
    <property type="component" value="Chromosome 1"/>
</dbReference>
<evidence type="ECO:0000256" key="3">
    <source>
        <dbReference type="SAM" id="MobiDB-lite"/>
    </source>
</evidence>
<comment type="similarity">
    <text evidence="1 2">Belongs to the outer membrane factor (OMF) (TC 1.B.17) family.</text>
</comment>
<organism evidence="4 5">
    <name type="scientific">Sphingomonas morindae</name>
    <dbReference type="NCBI Taxonomy" id="1541170"/>
    <lineage>
        <taxon>Bacteria</taxon>
        <taxon>Pseudomonadati</taxon>
        <taxon>Pseudomonadota</taxon>
        <taxon>Alphaproteobacteria</taxon>
        <taxon>Sphingomonadales</taxon>
        <taxon>Sphingomonadaceae</taxon>
        <taxon>Sphingomonas</taxon>
    </lineage>
</organism>
<feature type="region of interest" description="Disordered" evidence="3">
    <location>
        <begin position="115"/>
        <end position="138"/>
    </location>
</feature>
<keyword evidence="2" id="KW-0472">Membrane</keyword>
<dbReference type="RefSeq" id="WP_252168227.1">
    <property type="nucleotide sequence ID" value="NZ_CP084930.1"/>
</dbReference>
<keyword evidence="2" id="KW-0732">Signal</keyword>